<feature type="repeat" description="RCC1" evidence="1">
    <location>
        <begin position="288"/>
        <end position="334"/>
    </location>
</feature>
<organism evidence="3 4">
    <name type="scientific">Paramecium sonneborni</name>
    <dbReference type="NCBI Taxonomy" id="65129"/>
    <lineage>
        <taxon>Eukaryota</taxon>
        <taxon>Sar</taxon>
        <taxon>Alveolata</taxon>
        <taxon>Ciliophora</taxon>
        <taxon>Intramacronucleata</taxon>
        <taxon>Oligohymenophorea</taxon>
        <taxon>Peniculida</taxon>
        <taxon>Parameciidae</taxon>
        <taxon>Paramecium</taxon>
    </lineage>
</organism>
<dbReference type="Pfam" id="PF13540">
    <property type="entry name" value="RCC1_2"/>
    <property type="match status" value="2"/>
</dbReference>
<reference evidence="3" key="1">
    <citation type="submission" date="2021-01" db="EMBL/GenBank/DDBJ databases">
        <authorList>
            <consortium name="Genoscope - CEA"/>
            <person name="William W."/>
        </authorList>
    </citation>
    <scope>NUCLEOTIDE SEQUENCE</scope>
</reference>
<feature type="repeat" description="RCC1" evidence="1">
    <location>
        <begin position="235"/>
        <end position="287"/>
    </location>
</feature>
<feature type="compositionally biased region" description="Basic and acidic residues" evidence="2">
    <location>
        <begin position="440"/>
        <end position="461"/>
    </location>
</feature>
<dbReference type="GO" id="GO:0005085">
    <property type="term" value="F:guanyl-nucleotide exchange factor activity"/>
    <property type="evidence" value="ECO:0007669"/>
    <property type="project" value="TreeGrafter"/>
</dbReference>
<sequence length="1186" mass="140066">MTHVIVSGPSDFNLETVAININGIWLNRVVFQKEKDKEISVKFIYIKCCQQNTFMIDINQNLWGFGESLYGQLAERVSSLKTPNNISKLMKQQFIKIDGGIDFVIAYTITKQLYIWGNIPGLKFNQLLKAEKVSNIKEQQGKSYEIKGLNITKYFNQQIIDEKSNPPSLHSTNRNSKLNAKQIVEIQDYSTYNSVLYVITKNLMLHSFGKQLETQIKFNGISCGPFHTLAMDENGNVWSWGEFYDGKLGYMRFDISEQKEPKLVMDFKAKAIQCVCGANYSIALDVKGDVYTWGKGPFKIDLSKATMPSIIIKKKSPFIKVAAGLDHFGALNSSGQLYVWGSNKKDSIFNFPEEVYIPVPLEIQLKIIDFDMGPYITGLIIQRDNKINLPLLNFEHFKIQQYKVISEEAQLIQTYVIKKNAIEYEKKKSEATSPIQLKQDQQRQDQQRLYKKKQDQQRQESQEFNKFIRNNKSLKGSQSTIFQSQTQLNQKLTNQLKFPILFDGVYSQVQKMEQESQLYIPLQFSKTDRICKDPSQELIELDGVIQTDNDQLKYEYIQLAREKDEEGLLLSILNQFEEKKQDIQLKMPERVQINQFRNKFKITKPVFHDKYDQFDKSIIQATKVQIQLLHFERAKKILLKKKQRELEFEKISQNSLQSIKPLQNKEQMLESIKTKAQDNQYKAKLVTQKKEEIELERANHFTQVIYEKSQEYKKKQRQILCEQLQKQLLFKQILTYLNLQNIAQIYLEISHNILELRRSEFLQNISAKKIQHYFRKKYILAKIMNQLNAIARKILTSFIVRYKIQLRIKRKQQRIRRLHIFQLRNQIKIKVIIGLANIKNATIITQHFCSWFNTSISIQLSILNYYWDEHLLKQFKCVNLNQEKEELKACQSNYTKFIQDESSYLTNQLLNQEQMLKLLKFPKTILFKGRMLRDYINKQIAIKSDFQKKQQKILKQSNQVLLPYTRFIEKITLPSQYKIKLNFSQISQLNLMEELTLLECRIKKDVLFSYLLKERRKYIVQMQKFFSDLLEYKEKNKALIGSARIKTFSKLTSQDVLFLKELDQQEKQIQLQRQSNAKQKSKFKFNIEQISKQVFTFKIGLIQQINQLNEDQFPYLGLTFKIVEQLMIQSKPVFEVNLDVEQWNELFQEYFNEFRARSEKIISSSIRITTLKIKQESPQKKRSKMN</sequence>
<comment type="caution">
    <text evidence="3">The sequence shown here is derived from an EMBL/GenBank/DDBJ whole genome shotgun (WGS) entry which is preliminary data.</text>
</comment>
<dbReference type="GO" id="GO:0005737">
    <property type="term" value="C:cytoplasm"/>
    <property type="evidence" value="ECO:0007669"/>
    <property type="project" value="TreeGrafter"/>
</dbReference>
<keyword evidence="4" id="KW-1185">Reference proteome</keyword>
<dbReference type="InterPro" id="IPR051553">
    <property type="entry name" value="Ran_GTPase-activating"/>
</dbReference>
<dbReference type="Proteomes" id="UP000692954">
    <property type="component" value="Unassembled WGS sequence"/>
</dbReference>
<dbReference type="InterPro" id="IPR000408">
    <property type="entry name" value="Reg_chr_condens"/>
</dbReference>
<evidence type="ECO:0000313" key="4">
    <source>
        <dbReference type="Proteomes" id="UP000692954"/>
    </source>
</evidence>
<proteinExistence type="predicted"/>
<dbReference type="PANTHER" id="PTHR45982:SF1">
    <property type="entry name" value="REGULATOR OF CHROMOSOME CONDENSATION"/>
    <property type="match status" value="1"/>
</dbReference>
<evidence type="ECO:0000256" key="2">
    <source>
        <dbReference type="SAM" id="MobiDB-lite"/>
    </source>
</evidence>
<evidence type="ECO:0000256" key="1">
    <source>
        <dbReference type="PROSITE-ProRule" id="PRU00235"/>
    </source>
</evidence>
<evidence type="ECO:0008006" key="5">
    <source>
        <dbReference type="Google" id="ProtNLM"/>
    </source>
</evidence>
<dbReference type="PANTHER" id="PTHR45982">
    <property type="entry name" value="REGULATOR OF CHROMOSOME CONDENSATION"/>
    <property type="match status" value="1"/>
</dbReference>
<dbReference type="PROSITE" id="PS50012">
    <property type="entry name" value="RCC1_3"/>
    <property type="match status" value="2"/>
</dbReference>
<evidence type="ECO:0000313" key="3">
    <source>
        <dbReference type="EMBL" id="CAD8066543.1"/>
    </source>
</evidence>
<name>A0A8S1LMH6_9CILI</name>
<dbReference type="EMBL" id="CAJJDN010000021">
    <property type="protein sequence ID" value="CAD8066543.1"/>
    <property type="molecule type" value="Genomic_DNA"/>
</dbReference>
<gene>
    <name evidence="3" type="ORF">PSON_ATCC_30995.1.T0210388</name>
</gene>
<protein>
    <recommendedName>
        <fullName evidence="5">Regulator of chromosome condensation 1/beta-lactamase-inhibitor protein II</fullName>
    </recommendedName>
</protein>
<dbReference type="PROSITE" id="PS00626">
    <property type="entry name" value="RCC1_2"/>
    <property type="match status" value="1"/>
</dbReference>
<dbReference type="AlphaFoldDB" id="A0A8S1LMH6"/>
<feature type="region of interest" description="Disordered" evidence="2">
    <location>
        <begin position="433"/>
        <end position="461"/>
    </location>
</feature>
<accession>A0A8S1LMH6</accession>
<dbReference type="OrthoDB" id="10256179at2759"/>